<evidence type="ECO:0000256" key="2">
    <source>
        <dbReference type="ARBA" id="ARBA00006601"/>
    </source>
</evidence>
<comment type="caution">
    <text evidence="12">The sequence shown here is derived from an EMBL/GenBank/DDBJ whole genome shotgun (WGS) entry which is preliminary data.</text>
</comment>
<dbReference type="GO" id="GO:0003979">
    <property type="term" value="F:UDP-glucose 6-dehydrogenase activity"/>
    <property type="evidence" value="ECO:0007669"/>
    <property type="project" value="UniProtKB-EC"/>
</dbReference>
<feature type="binding site" evidence="9">
    <location>
        <position position="260"/>
    </location>
    <ligand>
        <name>substrate</name>
    </ligand>
</feature>
<evidence type="ECO:0000256" key="6">
    <source>
        <dbReference type="ARBA" id="ARBA00047473"/>
    </source>
</evidence>
<keyword evidence="5 7" id="KW-0520">NAD</keyword>
<evidence type="ECO:0000256" key="3">
    <source>
        <dbReference type="ARBA" id="ARBA00012954"/>
    </source>
</evidence>
<feature type="binding site" evidence="10">
    <location>
        <position position="84"/>
    </location>
    <ligand>
        <name>NAD(+)</name>
        <dbReference type="ChEBI" id="CHEBI:57540"/>
    </ligand>
</feature>
<protein>
    <recommendedName>
        <fullName evidence="3 7">UDP-glucose 6-dehydrogenase</fullName>
        <ecNumber evidence="3 7">1.1.1.22</ecNumber>
    </recommendedName>
</protein>
<evidence type="ECO:0000256" key="1">
    <source>
        <dbReference type="ARBA" id="ARBA00004701"/>
    </source>
</evidence>
<dbReference type="Pfam" id="PF03720">
    <property type="entry name" value="UDPG_MGDP_dh_C"/>
    <property type="match status" value="1"/>
</dbReference>
<feature type="binding site" evidence="9">
    <location>
        <begin position="252"/>
        <end position="256"/>
    </location>
    <ligand>
        <name>substrate</name>
    </ligand>
</feature>
<comment type="pathway">
    <text evidence="1">Nucleotide-sugar biosynthesis; UDP-alpha-D-glucuronate biosynthesis; UDP-alpha-D-glucuronate from UDP-alpha-D-glucose: step 1/1.</text>
</comment>
<dbReference type="InterPro" id="IPR014027">
    <property type="entry name" value="UDP-Glc/GDP-Man_DH_C"/>
</dbReference>
<dbReference type="SUPFAM" id="SSF48179">
    <property type="entry name" value="6-phosphogluconate dehydrogenase C-terminal domain-like"/>
    <property type="match status" value="1"/>
</dbReference>
<feature type="binding site" evidence="10">
    <location>
        <position position="153"/>
    </location>
    <ligand>
        <name>NAD(+)</name>
        <dbReference type="ChEBI" id="CHEBI:57540"/>
    </ligand>
</feature>
<dbReference type="InterPro" id="IPR028357">
    <property type="entry name" value="UDPglc_DH_bac"/>
</dbReference>
<gene>
    <name evidence="12" type="ORF">FCI23_12765</name>
</gene>
<dbReference type="InterPro" id="IPR014026">
    <property type="entry name" value="UDP-Glc/GDP-Man_DH_dimer"/>
</dbReference>
<dbReference type="OrthoDB" id="5193947at2"/>
<comment type="similarity">
    <text evidence="2 7">Belongs to the UDP-glucose/GDP-mannose dehydrogenase family.</text>
</comment>
<dbReference type="SUPFAM" id="SSF51735">
    <property type="entry name" value="NAD(P)-binding Rossmann-fold domains"/>
    <property type="match status" value="1"/>
</dbReference>
<feature type="binding site" evidence="10">
    <location>
        <position position="28"/>
    </location>
    <ligand>
        <name>NAD(+)</name>
        <dbReference type="ChEBI" id="CHEBI:57540"/>
    </ligand>
</feature>
<feature type="binding site" evidence="9">
    <location>
        <position position="326"/>
    </location>
    <ligand>
        <name>substrate</name>
    </ligand>
</feature>
<feature type="binding site" evidence="10">
    <location>
        <position position="119"/>
    </location>
    <ligand>
        <name>NAD(+)</name>
        <dbReference type="ChEBI" id="CHEBI:57540"/>
    </ligand>
</feature>
<dbReference type="GO" id="GO:0006065">
    <property type="term" value="P:UDP-glucuronate biosynthetic process"/>
    <property type="evidence" value="ECO:0007669"/>
    <property type="project" value="UniProtKB-UniPathway"/>
</dbReference>
<feature type="binding site" evidence="10">
    <location>
        <position position="266"/>
    </location>
    <ligand>
        <name>NAD(+)</name>
        <dbReference type="ChEBI" id="CHEBI:57540"/>
    </ligand>
</feature>
<feature type="binding site" evidence="10">
    <location>
        <position position="333"/>
    </location>
    <ligand>
        <name>NAD(+)</name>
        <dbReference type="ChEBI" id="CHEBI:57540"/>
    </ligand>
</feature>
<evidence type="ECO:0000256" key="4">
    <source>
        <dbReference type="ARBA" id="ARBA00023002"/>
    </source>
</evidence>
<evidence type="ECO:0000256" key="7">
    <source>
        <dbReference type="PIRNR" id="PIRNR000124"/>
    </source>
</evidence>
<accession>A0A4U0SMY9</accession>
<feature type="binding site" evidence="10">
    <location>
        <position position="33"/>
    </location>
    <ligand>
        <name>NAD(+)</name>
        <dbReference type="ChEBI" id="CHEBI:57540"/>
    </ligand>
</feature>
<dbReference type="PANTHER" id="PTHR43750">
    <property type="entry name" value="UDP-GLUCOSE 6-DEHYDROGENASE TUAD"/>
    <property type="match status" value="1"/>
</dbReference>
<dbReference type="Gene3D" id="1.20.5.100">
    <property type="entry name" value="Cytochrome c1, transmembrane anchor, C-terminal"/>
    <property type="match status" value="1"/>
</dbReference>
<feature type="domain" description="UDP-glucose/GDP-mannose dehydrogenase C-terminal" evidence="11">
    <location>
        <begin position="319"/>
        <end position="420"/>
    </location>
</feature>
<sequence>MTVIGCGYLGATHATCMAELGHEVLGLDTDPEKTAALAEGRPPFYEPDLAEMLDRNTRSGRLRFTSSYAEAAEFGQLHFLAVGTPQRPDGAADLRQLESAVSLLAPHLRRPCVLVGKSTVPVGTAALLTTTLRGLAPVGARASLAWSPEFLREGHAVEDTLRPDRLVFGRSDGDGRSLAALREVYVALITAGIPVVETDLATAELIKTAANSFLATKISFINAMAEVCEAAGGDVWQLAEALAYDSRIGGQFLRPGLGFGGGCLPKDIRGFVARAHELGAGRALGFLREVDGVNDRRRVRMVELAERACGGALAGRRIGVWGAAFKPGTDDIRDSPALAVAVALRERGADVVVYDPRAMDNARKAFPYLEYADSAAAAAGGTDALLHLTEWQEFGEVDPAGLADRVRAPRLIDGRSGLDLDRWRRAGWTCDVLGHGPVEVDRSESRIPDATS</sequence>
<dbReference type="Proteomes" id="UP000305778">
    <property type="component" value="Unassembled WGS sequence"/>
</dbReference>
<organism evidence="12 13">
    <name type="scientific">Actinacidiphila oryziradicis</name>
    <dbReference type="NCBI Taxonomy" id="2571141"/>
    <lineage>
        <taxon>Bacteria</taxon>
        <taxon>Bacillati</taxon>
        <taxon>Actinomycetota</taxon>
        <taxon>Actinomycetes</taxon>
        <taxon>Kitasatosporales</taxon>
        <taxon>Streptomycetaceae</taxon>
        <taxon>Actinacidiphila</taxon>
    </lineage>
</organism>
<dbReference type="AlphaFoldDB" id="A0A4U0SMY9"/>
<dbReference type="Gene3D" id="3.40.50.720">
    <property type="entry name" value="NAD(P)-binding Rossmann-like Domain"/>
    <property type="match status" value="2"/>
</dbReference>
<dbReference type="Pfam" id="PF00984">
    <property type="entry name" value="UDPG_MGDP_dh"/>
    <property type="match status" value="1"/>
</dbReference>
<feature type="binding site" evidence="9">
    <location>
        <position position="207"/>
    </location>
    <ligand>
        <name>substrate</name>
    </ligand>
</feature>
<evidence type="ECO:0000256" key="8">
    <source>
        <dbReference type="PIRSR" id="PIRSR500134-1"/>
    </source>
</evidence>
<dbReference type="InterPro" id="IPR001732">
    <property type="entry name" value="UDP-Glc/GDP-Man_DH_N"/>
</dbReference>
<dbReference type="Pfam" id="PF03721">
    <property type="entry name" value="UDPG_MGDP_dh_N"/>
    <property type="match status" value="1"/>
</dbReference>
<dbReference type="EC" id="1.1.1.22" evidence="3 7"/>
<dbReference type="EMBL" id="SUMC01000009">
    <property type="protein sequence ID" value="TKA11330.1"/>
    <property type="molecule type" value="Genomic_DNA"/>
</dbReference>
<feature type="binding site" evidence="9">
    <location>
        <begin position="150"/>
        <end position="153"/>
    </location>
    <ligand>
        <name>substrate</name>
    </ligand>
</feature>
<comment type="catalytic activity">
    <reaction evidence="6 7">
        <text>UDP-alpha-D-glucose + 2 NAD(+) + H2O = UDP-alpha-D-glucuronate + 2 NADH + 3 H(+)</text>
        <dbReference type="Rhea" id="RHEA:23596"/>
        <dbReference type="ChEBI" id="CHEBI:15377"/>
        <dbReference type="ChEBI" id="CHEBI:15378"/>
        <dbReference type="ChEBI" id="CHEBI:57540"/>
        <dbReference type="ChEBI" id="CHEBI:57945"/>
        <dbReference type="ChEBI" id="CHEBI:58052"/>
        <dbReference type="ChEBI" id="CHEBI:58885"/>
        <dbReference type="EC" id="1.1.1.22"/>
    </reaction>
</comment>
<proteinExistence type="inferred from homology"/>
<keyword evidence="4 7" id="KW-0560">Oxidoreductase</keyword>
<dbReference type="GO" id="GO:0051287">
    <property type="term" value="F:NAD binding"/>
    <property type="evidence" value="ECO:0007669"/>
    <property type="project" value="InterPro"/>
</dbReference>
<dbReference type="GO" id="GO:0000271">
    <property type="term" value="P:polysaccharide biosynthetic process"/>
    <property type="evidence" value="ECO:0007669"/>
    <property type="project" value="InterPro"/>
</dbReference>
<dbReference type="PANTHER" id="PTHR43750:SF3">
    <property type="entry name" value="UDP-GLUCOSE 6-DEHYDROGENASE TUAD"/>
    <property type="match status" value="1"/>
</dbReference>
<dbReference type="NCBIfam" id="TIGR03026">
    <property type="entry name" value="NDP-sugDHase"/>
    <property type="match status" value="1"/>
</dbReference>
<dbReference type="SMART" id="SM00984">
    <property type="entry name" value="UDPG_MGDP_dh_C"/>
    <property type="match status" value="1"/>
</dbReference>
<evidence type="ECO:0000313" key="12">
    <source>
        <dbReference type="EMBL" id="TKA11330.1"/>
    </source>
</evidence>
<dbReference type="InterPro" id="IPR008927">
    <property type="entry name" value="6-PGluconate_DH-like_C_sf"/>
</dbReference>
<name>A0A4U0SMY9_9ACTN</name>
<keyword evidence="13" id="KW-1185">Reference proteome</keyword>
<evidence type="ECO:0000256" key="5">
    <source>
        <dbReference type="ARBA" id="ARBA00023027"/>
    </source>
</evidence>
<dbReference type="UniPathway" id="UPA00038">
    <property type="reaction ID" value="UER00491"/>
</dbReference>
<feature type="active site" description="Nucleophile" evidence="8">
    <location>
        <position position="263"/>
    </location>
</feature>
<evidence type="ECO:0000256" key="10">
    <source>
        <dbReference type="PIRSR" id="PIRSR500134-3"/>
    </source>
</evidence>
<evidence type="ECO:0000313" key="13">
    <source>
        <dbReference type="Proteomes" id="UP000305778"/>
    </source>
</evidence>
<dbReference type="SUPFAM" id="SSF52413">
    <property type="entry name" value="UDP-glucose/GDP-mannose dehydrogenase C-terminal domain"/>
    <property type="match status" value="1"/>
</dbReference>
<dbReference type="PIRSF" id="PIRSF000124">
    <property type="entry name" value="UDPglc_GDPman_dh"/>
    <property type="match status" value="1"/>
</dbReference>
<dbReference type="InterPro" id="IPR017476">
    <property type="entry name" value="UDP-Glc/GDP-Man"/>
</dbReference>
<dbReference type="PIRSF" id="PIRSF500134">
    <property type="entry name" value="UDPglc_DH_bac"/>
    <property type="match status" value="1"/>
</dbReference>
<reference evidence="12 13" key="1">
    <citation type="submission" date="2019-04" db="EMBL/GenBank/DDBJ databases">
        <title>Streptomyces oryziradicis sp. nov., a novel actinomycete isolated from rhizosphere soil of rice (Oryza sativa L.).</title>
        <authorList>
            <person name="Li C."/>
        </authorList>
    </citation>
    <scope>NUCLEOTIDE SEQUENCE [LARGE SCALE GENOMIC DNA]</scope>
    <source>
        <strain evidence="12 13">NEAU-C40</strain>
    </source>
</reference>
<evidence type="ECO:0000256" key="9">
    <source>
        <dbReference type="PIRSR" id="PIRSR500134-2"/>
    </source>
</evidence>
<evidence type="ECO:0000259" key="11">
    <source>
        <dbReference type="SMART" id="SM00984"/>
    </source>
</evidence>
<dbReference type="InterPro" id="IPR036220">
    <property type="entry name" value="UDP-Glc/GDP-Man_DH_C_sf"/>
</dbReference>
<dbReference type="InterPro" id="IPR036291">
    <property type="entry name" value="NAD(P)-bd_dom_sf"/>
</dbReference>